<feature type="transmembrane region" description="Helical" evidence="1">
    <location>
        <begin position="25"/>
        <end position="47"/>
    </location>
</feature>
<sequence>MKTLQEWFAEYGESHQNSTNKKIHFGAVPAIFFSIIWLLQSIPAGFIHSFLPESLSAFKPYINYSSILVIIGVLFYLRLSIVIAISMIIMVSVALWSGHYIDQHLAPLWIVGLGVFVISWIVQFYGHKVEGKKPSFFKDLQFLLIGPAWVMSFLYQKIGIKY</sequence>
<protein>
    <submittedName>
        <fullName evidence="2">DUF962 domain-containing protein</fullName>
    </submittedName>
</protein>
<feature type="transmembrane region" description="Helical" evidence="1">
    <location>
        <begin position="67"/>
        <end position="96"/>
    </location>
</feature>
<accession>A0ABP9CZY3</accession>
<dbReference type="Proteomes" id="UP001500298">
    <property type="component" value="Unassembled WGS sequence"/>
</dbReference>
<name>A0ABP9CZY3_9BACT</name>
<comment type="caution">
    <text evidence="2">The sequence shown here is derived from an EMBL/GenBank/DDBJ whole genome shotgun (WGS) entry which is preliminary data.</text>
</comment>
<keyword evidence="1" id="KW-0812">Transmembrane</keyword>
<evidence type="ECO:0000256" key="1">
    <source>
        <dbReference type="SAM" id="Phobius"/>
    </source>
</evidence>
<proteinExistence type="predicted"/>
<evidence type="ECO:0000313" key="3">
    <source>
        <dbReference type="Proteomes" id="UP001500298"/>
    </source>
</evidence>
<dbReference type="RefSeq" id="WP_345368983.1">
    <property type="nucleotide sequence ID" value="NZ_BAABJX010000010.1"/>
</dbReference>
<dbReference type="PANTHER" id="PTHR28026">
    <property type="entry name" value="DUF962 DOMAIN PROTEIN (AFU_ORTHOLOGUE AFUA_8G05310)"/>
    <property type="match status" value="1"/>
</dbReference>
<feature type="transmembrane region" description="Helical" evidence="1">
    <location>
        <begin position="108"/>
        <end position="125"/>
    </location>
</feature>
<reference evidence="3" key="1">
    <citation type="journal article" date="2019" name="Int. J. Syst. Evol. Microbiol.">
        <title>The Global Catalogue of Microorganisms (GCM) 10K type strain sequencing project: providing services to taxonomists for standard genome sequencing and annotation.</title>
        <authorList>
            <consortium name="The Broad Institute Genomics Platform"/>
            <consortium name="The Broad Institute Genome Sequencing Center for Infectious Disease"/>
            <person name="Wu L."/>
            <person name="Ma J."/>
        </authorList>
    </citation>
    <scope>NUCLEOTIDE SEQUENCE [LARGE SCALE GENOMIC DNA]</scope>
    <source>
        <strain evidence="3">JCM 18326</strain>
    </source>
</reference>
<organism evidence="2 3">
    <name type="scientific">Algivirga pacifica</name>
    <dbReference type="NCBI Taxonomy" id="1162670"/>
    <lineage>
        <taxon>Bacteria</taxon>
        <taxon>Pseudomonadati</taxon>
        <taxon>Bacteroidota</taxon>
        <taxon>Cytophagia</taxon>
        <taxon>Cytophagales</taxon>
        <taxon>Flammeovirgaceae</taxon>
        <taxon>Algivirga</taxon>
    </lineage>
</organism>
<gene>
    <name evidence="2" type="ORF">GCM10023331_05370</name>
</gene>
<dbReference type="PANTHER" id="PTHR28026:SF9">
    <property type="entry name" value="2-HYDROXY-PALMITIC ACID DIOXYGENASE MPO1"/>
    <property type="match status" value="1"/>
</dbReference>
<keyword evidence="1" id="KW-0472">Membrane</keyword>
<evidence type="ECO:0000313" key="2">
    <source>
        <dbReference type="EMBL" id="GAA4823832.1"/>
    </source>
</evidence>
<dbReference type="EMBL" id="BAABJX010000010">
    <property type="protein sequence ID" value="GAA4823832.1"/>
    <property type="molecule type" value="Genomic_DNA"/>
</dbReference>
<keyword evidence="3" id="KW-1185">Reference proteome</keyword>
<keyword evidence="1" id="KW-1133">Transmembrane helix</keyword>
<dbReference type="Pfam" id="PF06127">
    <property type="entry name" value="Mpo1-like"/>
    <property type="match status" value="1"/>
</dbReference>
<feature type="transmembrane region" description="Helical" evidence="1">
    <location>
        <begin position="140"/>
        <end position="158"/>
    </location>
</feature>
<dbReference type="InterPro" id="IPR009305">
    <property type="entry name" value="Mpo1-like"/>
</dbReference>